<proteinExistence type="predicted"/>
<gene>
    <name evidence="1" type="ORF">NEF87_001274</name>
</gene>
<dbReference type="InterPro" id="IPR036388">
    <property type="entry name" value="WH-like_DNA-bd_sf"/>
</dbReference>
<name>A0ABY6HQY6_9ARCH</name>
<dbReference type="SUPFAM" id="SSF58113">
    <property type="entry name" value="Apolipoprotein A-I"/>
    <property type="match status" value="1"/>
</dbReference>
<evidence type="ECO:0000313" key="2">
    <source>
        <dbReference type="Proteomes" id="UP001208689"/>
    </source>
</evidence>
<sequence length="1050" mass="120026">MSLKEHTKEIYGRYGLTDEEFKAYLIFLGYPQFTVSEVAGVLGKEEPSEIQTIADKLESLNFIKKIPGIVDRYIPLEPYLEMFNKESATFREEISQIKDSVLTDQSSRFENLDDIENSGVQAINTSVSTQIDAFFKESDTNDVDKKNVIESARSRLDTTSIALMDTVQNQLFESRDKFTNTRTTFSDEVKSKTHTSRDRFELTAKEVENNIQTNLFAGRDRFEKTGKDLELHLQTKLFAGRDRYETTSKTLESDLHTHVDTHDKNVKDTVNARHTESTKIWDSNTQKFTSDNSALNAQLTDTSAQHVTQTQALEKNLHTMVDSLNSQLKEISEGFKLKYDGGIQDQKTTLNKIVDDLLKDFADRVSKLEIECKKDLDEHVEHHKEHADGLKPDLEEILDKYILRMKKVVEALKNEFSSLLGNHVSNFDATSGKLRDQINAKLDSRHADLAGQVLEFKKNTVELMDNLKDTSDRYSELAQDLAKRGSAWKALLFGKHKNFLDRYTEIQDRIGSISGNMKSNFENSTAKYIEETGETTNLLKSELDSFVSKKNQEFKTETDSLDGDQKEKLEAELEGLANDLSGEINGNLQHNIKHCQDTTIKLKDSLENSLHTHHEEYEFAINKYRQTGLGHNDECNTNVNEKIKLWYDAMDKEHLRIKGDASNEIATQIRDINDHLKKTTDKNSLHSADFDRDVKDVKTEQRRIFDELIRSTSDDFRNCKTNISDKINGEINLIKGEIKDMDEFVHQKVDEQISLFKTETQAMNEFQHQKLDDQITLFRQEIDEINTKQQQEIDTHIQTFKDLIASLDDKQHVDLTGQKDLFTAECSAMEEKLHSMLEKHKAEYQENATHLQQDLSKTIQTNIQDTKDAIADFTLNFMNAIDTGFENAEENETALTDIKNAAMQVEPLGNSATWHVFGTKSLLESIIAAMHRTKSTITIVSPSVEPKILEALSQVAYMKKSARFLYTTSWDMATFGEIVQKMKVLGNIQFRNLKNANDFYAVSRDGEEIVLCPKAKDEKDLIAIVSVQEGYAQIFGSFIYPIFQANSRPI</sequence>
<protein>
    <recommendedName>
        <fullName evidence="3">Transcription regulator TrmB N-terminal domain-containing protein</fullName>
    </recommendedName>
</protein>
<accession>A0ABY6HQY6</accession>
<reference evidence="1" key="1">
    <citation type="submission" date="2022-09" db="EMBL/GenBank/DDBJ databases">
        <title>Actin cytoskeleton and complex cell architecture in an #Asgard archaeon.</title>
        <authorList>
            <person name="Ponce Toledo R.I."/>
            <person name="Schleper C."/>
            <person name="Rodrigues Oliveira T."/>
            <person name="Wollweber F."/>
            <person name="Xu J."/>
            <person name="Rittmann S."/>
            <person name="Klingl A."/>
            <person name="Pilhofer M."/>
        </authorList>
    </citation>
    <scope>NUCLEOTIDE SEQUENCE</scope>
    <source>
        <strain evidence="1">B-35</strain>
    </source>
</reference>
<evidence type="ECO:0000313" key="1">
    <source>
        <dbReference type="EMBL" id="UYP44989.1"/>
    </source>
</evidence>
<dbReference type="Gene3D" id="1.10.10.10">
    <property type="entry name" value="Winged helix-like DNA-binding domain superfamily/Winged helix DNA-binding domain"/>
    <property type="match status" value="1"/>
</dbReference>
<dbReference type="Proteomes" id="UP001208689">
    <property type="component" value="Chromosome"/>
</dbReference>
<organism evidence="1 2">
    <name type="scientific">Candidatus Lokiarchaeum ossiferum</name>
    <dbReference type="NCBI Taxonomy" id="2951803"/>
    <lineage>
        <taxon>Archaea</taxon>
        <taxon>Promethearchaeati</taxon>
        <taxon>Promethearchaeota</taxon>
        <taxon>Promethearchaeia</taxon>
        <taxon>Promethearchaeales</taxon>
        <taxon>Promethearchaeaceae</taxon>
        <taxon>Candidatus Lokiarchaeum</taxon>
    </lineage>
</organism>
<dbReference type="EMBL" id="CP104013">
    <property type="protein sequence ID" value="UYP44989.1"/>
    <property type="molecule type" value="Genomic_DNA"/>
</dbReference>
<evidence type="ECO:0008006" key="3">
    <source>
        <dbReference type="Google" id="ProtNLM"/>
    </source>
</evidence>
<dbReference type="Gene3D" id="1.20.120.20">
    <property type="entry name" value="Apolipoprotein"/>
    <property type="match status" value="1"/>
</dbReference>
<keyword evidence="2" id="KW-1185">Reference proteome</keyword>